<feature type="domain" description="KH type-2" evidence="9">
    <location>
        <begin position="200"/>
        <end position="277"/>
    </location>
</feature>
<dbReference type="GO" id="GO:0070181">
    <property type="term" value="F:small ribosomal subunit rRNA binding"/>
    <property type="evidence" value="ECO:0007669"/>
    <property type="project" value="UniProtKB-UniRule"/>
</dbReference>
<evidence type="ECO:0000256" key="8">
    <source>
        <dbReference type="RuleBase" id="RU003761"/>
    </source>
</evidence>
<evidence type="ECO:0000313" key="12">
    <source>
        <dbReference type="Proteomes" id="UP000630923"/>
    </source>
</evidence>
<organism evidence="11 12">
    <name type="scientific">Kordiimonas sediminis</name>
    <dbReference type="NCBI Taxonomy" id="1735581"/>
    <lineage>
        <taxon>Bacteria</taxon>
        <taxon>Pseudomonadati</taxon>
        <taxon>Pseudomonadota</taxon>
        <taxon>Alphaproteobacteria</taxon>
        <taxon>Kordiimonadales</taxon>
        <taxon>Kordiimonadaceae</taxon>
        <taxon>Kordiimonas</taxon>
    </lineage>
</organism>
<dbReference type="NCBIfam" id="TIGR00436">
    <property type="entry name" value="era"/>
    <property type="match status" value="1"/>
</dbReference>
<dbReference type="SUPFAM" id="SSF54814">
    <property type="entry name" value="Prokaryotic type KH domain (KH-domain type II)"/>
    <property type="match status" value="1"/>
</dbReference>
<keyword evidence="6" id="KW-0963">Cytoplasm</keyword>
<dbReference type="GO" id="GO:0005525">
    <property type="term" value="F:GTP binding"/>
    <property type="evidence" value="ECO:0007669"/>
    <property type="project" value="UniProtKB-UniRule"/>
</dbReference>
<feature type="region of interest" description="G3" evidence="7">
    <location>
        <begin position="57"/>
        <end position="60"/>
    </location>
</feature>
<feature type="binding site" evidence="6">
    <location>
        <begin position="119"/>
        <end position="122"/>
    </location>
    <ligand>
        <name>GTP</name>
        <dbReference type="ChEBI" id="CHEBI:37565"/>
    </ligand>
</feature>
<dbReference type="InterPro" id="IPR027417">
    <property type="entry name" value="P-loop_NTPase"/>
</dbReference>
<dbReference type="AlphaFoldDB" id="A0A919AXJ1"/>
<comment type="similarity">
    <text evidence="1 6 7 8">Belongs to the TRAFAC class TrmE-Era-EngA-EngB-Septin-like GTPase superfamily. Era GTPase family.</text>
</comment>
<dbReference type="HAMAP" id="MF_00367">
    <property type="entry name" value="GTPase_Era"/>
    <property type="match status" value="1"/>
</dbReference>
<dbReference type="RefSeq" id="WP_191253660.1">
    <property type="nucleotide sequence ID" value="NZ_BNCI01000002.1"/>
</dbReference>
<keyword evidence="6" id="KW-1003">Cell membrane</keyword>
<dbReference type="SUPFAM" id="SSF52540">
    <property type="entry name" value="P-loop containing nucleoside triphosphate hydrolases"/>
    <property type="match status" value="1"/>
</dbReference>
<keyword evidence="6" id="KW-0699">rRNA-binding</keyword>
<feature type="binding site" evidence="6">
    <location>
        <begin position="57"/>
        <end position="61"/>
    </location>
    <ligand>
        <name>GTP</name>
        <dbReference type="ChEBI" id="CHEBI:37565"/>
    </ligand>
</feature>
<comment type="subunit">
    <text evidence="6">Monomer.</text>
</comment>
<dbReference type="Gene3D" id="3.30.300.20">
    <property type="match status" value="1"/>
</dbReference>
<dbReference type="GO" id="GO:0000028">
    <property type="term" value="P:ribosomal small subunit assembly"/>
    <property type="evidence" value="ECO:0007669"/>
    <property type="project" value="TreeGrafter"/>
</dbReference>
<dbReference type="PANTHER" id="PTHR42698">
    <property type="entry name" value="GTPASE ERA"/>
    <property type="match status" value="1"/>
</dbReference>
<feature type="domain" description="Era-type G" evidence="10">
    <location>
        <begin position="2"/>
        <end position="169"/>
    </location>
</feature>
<evidence type="ECO:0000256" key="7">
    <source>
        <dbReference type="PROSITE-ProRule" id="PRU01050"/>
    </source>
</evidence>
<dbReference type="GO" id="GO:0005886">
    <property type="term" value="C:plasma membrane"/>
    <property type="evidence" value="ECO:0007669"/>
    <property type="project" value="UniProtKB-SubCell"/>
</dbReference>
<keyword evidence="12" id="KW-1185">Reference proteome</keyword>
<evidence type="ECO:0000259" key="9">
    <source>
        <dbReference type="PROSITE" id="PS50823"/>
    </source>
</evidence>
<dbReference type="CDD" id="cd22534">
    <property type="entry name" value="KH-II_Era"/>
    <property type="match status" value="1"/>
</dbReference>
<dbReference type="GO" id="GO:0003924">
    <property type="term" value="F:GTPase activity"/>
    <property type="evidence" value="ECO:0007669"/>
    <property type="project" value="UniProtKB-UniRule"/>
</dbReference>
<dbReference type="Pfam" id="PF01926">
    <property type="entry name" value="MMR_HSR1"/>
    <property type="match status" value="1"/>
</dbReference>
<dbReference type="EMBL" id="BNCI01000002">
    <property type="protein sequence ID" value="GHF29648.1"/>
    <property type="molecule type" value="Genomic_DNA"/>
</dbReference>
<evidence type="ECO:0000256" key="1">
    <source>
        <dbReference type="ARBA" id="ARBA00007921"/>
    </source>
</evidence>
<comment type="caution">
    <text evidence="11">The sequence shown here is derived from an EMBL/GenBank/DDBJ whole genome shotgun (WGS) entry which is preliminary data.</text>
</comment>
<keyword evidence="3 6" id="KW-0547">Nucleotide-binding</keyword>
<dbReference type="InterPro" id="IPR005662">
    <property type="entry name" value="GTPase_Era-like"/>
</dbReference>
<dbReference type="PROSITE" id="PS51713">
    <property type="entry name" value="G_ERA"/>
    <property type="match status" value="1"/>
</dbReference>
<proteinExistence type="inferred from homology"/>
<evidence type="ECO:0000256" key="4">
    <source>
        <dbReference type="ARBA" id="ARBA00022884"/>
    </source>
</evidence>
<dbReference type="GO" id="GO:0005829">
    <property type="term" value="C:cytosol"/>
    <property type="evidence" value="ECO:0007669"/>
    <property type="project" value="TreeGrafter"/>
</dbReference>
<feature type="region of interest" description="G1" evidence="7">
    <location>
        <begin position="10"/>
        <end position="17"/>
    </location>
</feature>
<reference evidence="11" key="2">
    <citation type="submission" date="2020-09" db="EMBL/GenBank/DDBJ databases">
        <authorList>
            <person name="Sun Q."/>
            <person name="Kim S."/>
        </authorList>
    </citation>
    <scope>NUCLEOTIDE SEQUENCE</scope>
    <source>
        <strain evidence="11">KCTC 42590</strain>
    </source>
</reference>
<evidence type="ECO:0000256" key="2">
    <source>
        <dbReference type="ARBA" id="ARBA00020484"/>
    </source>
</evidence>
<feature type="region of interest" description="G4" evidence="7">
    <location>
        <begin position="119"/>
        <end position="122"/>
    </location>
</feature>
<reference evidence="11" key="1">
    <citation type="journal article" date="2014" name="Int. J. Syst. Evol. Microbiol.">
        <title>Complete genome sequence of Corynebacterium casei LMG S-19264T (=DSM 44701T), isolated from a smear-ripened cheese.</title>
        <authorList>
            <consortium name="US DOE Joint Genome Institute (JGI-PGF)"/>
            <person name="Walter F."/>
            <person name="Albersmeier A."/>
            <person name="Kalinowski J."/>
            <person name="Ruckert C."/>
        </authorList>
    </citation>
    <scope>NUCLEOTIDE SEQUENCE</scope>
    <source>
        <strain evidence="11">KCTC 42590</strain>
    </source>
</reference>
<dbReference type="NCBIfam" id="NF000908">
    <property type="entry name" value="PRK00089.1"/>
    <property type="match status" value="1"/>
</dbReference>
<gene>
    <name evidence="6 11" type="primary">era</name>
    <name evidence="11" type="ORF">GCM10017044_26150</name>
</gene>
<evidence type="ECO:0000256" key="6">
    <source>
        <dbReference type="HAMAP-Rule" id="MF_00367"/>
    </source>
</evidence>
<dbReference type="InterPro" id="IPR005225">
    <property type="entry name" value="Small_GTP-bd"/>
</dbReference>
<dbReference type="GO" id="GO:0043024">
    <property type="term" value="F:ribosomal small subunit binding"/>
    <property type="evidence" value="ECO:0007669"/>
    <property type="project" value="TreeGrafter"/>
</dbReference>
<feature type="binding site" evidence="6">
    <location>
        <begin position="10"/>
        <end position="17"/>
    </location>
    <ligand>
        <name>GTP</name>
        <dbReference type="ChEBI" id="CHEBI:37565"/>
    </ligand>
</feature>
<evidence type="ECO:0000256" key="5">
    <source>
        <dbReference type="ARBA" id="ARBA00023134"/>
    </source>
</evidence>
<keyword evidence="6" id="KW-0690">Ribosome biogenesis</keyword>
<sequence>MKCGFVALIGAPNAGKSTLLNNLVGMKVAIVTHKVQTTRTRITGIAMHDETQLVFIDTPGIFKPKRRLDRAMVGAAWKGAEDAEQVVLLIDARKGFNDEVESIVGSLKDAGQKVVLCINKIDQVKRDSLLALAQTLNETGVFTDTFMISALNGDGVEDLKAFLASRAPEGPYMYPEDQVSDMTMRLIAAEVTREKVYLRLHDELPYATTVETEKWTDQKDGSVRIEQVIHVQRDTQKGIVIGKGGAMLKQLGQMAREELEELLERRVHLFLHVRVTERWAEDRTVYQDMGLDFVD</sequence>
<name>A0A919AXJ1_9PROT</name>
<keyword evidence="6" id="KW-0472">Membrane</keyword>
<dbReference type="PANTHER" id="PTHR42698:SF1">
    <property type="entry name" value="GTPASE ERA, MITOCHONDRIAL"/>
    <property type="match status" value="1"/>
</dbReference>
<accession>A0A919AXJ1</accession>
<dbReference type="CDD" id="cd04163">
    <property type="entry name" value="Era"/>
    <property type="match status" value="1"/>
</dbReference>
<keyword evidence="5 6" id="KW-0342">GTP-binding</keyword>
<dbReference type="InterPro" id="IPR015946">
    <property type="entry name" value="KH_dom-like_a/b"/>
</dbReference>
<keyword evidence="4 6" id="KW-0694">RNA-binding</keyword>
<dbReference type="InterPro" id="IPR030388">
    <property type="entry name" value="G_ERA_dom"/>
</dbReference>
<comment type="function">
    <text evidence="6">An essential GTPase that binds both GDP and GTP, with rapid nucleotide exchange. Plays a role in 16S rRNA processing and 30S ribosomal subunit biogenesis and possibly also in cell cycle regulation and energy metabolism.</text>
</comment>
<dbReference type="Pfam" id="PF07650">
    <property type="entry name" value="KH_2"/>
    <property type="match status" value="1"/>
</dbReference>
<evidence type="ECO:0000256" key="3">
    <source>
        <dbReference type="ARBA" id="ARBA00022741"/>
    </source>
</evidence>
<dbReference type="InterPro" id="IPR004044">
    <property type="entry name" value="KH_dom_type_2"/>
</dbReference>
<evidence type="ECO:0000313" key="11">
    <source>
        <dbReference type="EMBL" id="GHF29648.1"/>
    </source>
</evidence>
<feature type="region of interest" description="G5" evidence="7">
    <location>
        <begin position="148"/>
        <end position="150"/>
    </location>
</feature>
<evidence type="ECO:0000259" key="10">
    <source>
        <dbReference type="PROSITE" id="PS51713"/>
    </source>
</evidence>
<dbReference type="PROSITE" id="PS50823">
    <property type="entry name" value="KH_TYPE_2"/>
    <property type="match status" value="1"/>
</dbReference>
<dbReference type="Gene3D" id="3.40.50.300">
    <property type="entry name" value="P-loop containing nucleotide triphosphate hydrolases"/>
    <property type="match status" value="1"/>
</dbReference>
<protein>
    <recommendedName>
        <fullName evidence="2 6">GTPase Era</fullName>
    </recommendedName>
</protein>
<dbReference type="Proteomes" id="UP000630923">
    <property type="component" value="Unassembled WGS sequence"/>
</dbReference>
<feature type="region of interest" description="G2" evidence="7">
    <location>
        <begin position="36"/>
        <end position="40"/>
    </location>
</feature>
<dbReference type="NCBIfam" id="TIGR00231">
    <property type="entry name" value="small_GTP"/>
    <property type="match status" value="1"/>
</dbReference>
<dbReference type="InterPro" id="IPR009019">
    <property type="entry name" value="KH_sf_prok-type"/>
</dbReference>
<comment type="subcellular location">
    <subcellularLocation>
        <location evidence="6">Cytoplasm</location>
    </subcellularLocation>
    <subcellularLocation>
        <location evidence="6">Cell membrane</location>
        <topology evidence="6">Peripheral membrane protein</topology>
    </subcellularLocation>
</comment>
<dbReference type="InterPro" id="IPR006073">
    <property type="entry name" value="GTP-bd"/>
</dbReference>